<evidence type="ECO:0000259" key="6">
    <source>
        <dbReference type="PROSITE" id="PS50928"/>
    </source>
</evidence>
<dbReference type="CDD" id="cd06261">
    <property type="entry name" value="TM_PBP2"/>
    <property type="match status" value="1"/>
</dbReference>
<dbReference type="Gene3D" id="1.10.3720.10">
    <property type="entry name" value="MetI-like"/>
    <property type="match status" value="1"/>
</dbReference>
<feature type="transmembrane region" description="Helical" evidence="5">
    <location>
        <begin position="178"/>
        <end position="203"/>
    </location>
</feature>
<feature type="transmembrane region" description="Helical" evidence="5">
    <location>
        <begin position="45"/>
        <end position="67"/>
    </location>
</feature>
<proteinExistence type="inferred from homology"/>
<protein>
    <submittedName>
        <fullName evidence="7">ABC transporter permease</fullName>
    </submittedName>
</protein>
<comment type="caution">
    <text evidence="7">The sequence shown here is derived from an EMBL/GenBank/DDBJ whole genome shotgun (WGS) entry which is preliminary data.</text>
</comment>
<dbReference type="Pfam" id="PF12911">
    <property type="entry name" value="OppC_N"/>
    <property type="match status" value="1"/>
</dbReference>
<dbReference type="PROSITE" id="PS50928">
    <property type="entry name" value="ABC_TM1"/>
    <property type="match status" value="1"/>
</dbReference>
<feature type="transmembrane region" description="Helical" evidence="5">
    <location>
        <begin position="242"/>
        <end position="260"/>
    </location>
</feature>
<feature type="transmembrane region" description="Helical" evidence="5">
    <location>
        <begin position="215"/>
        <end position="236"/>
    </location>
</feature>
<comment type="similarity">
    <text evidence="5">Belongs to the binding-protein-dependent transport system permease family.</text>
</comment>
<dbReference type="SUPFAM" id="SSF161098">
    <property type="entry name" value="MetI-like"/>
    <property type="match status" value="1"/>
</dbReference>
<keyword evidence="2 5" id="KW-0812">Transmembrane</keyword>
<dbReference type="RefSeq" id="WP_382393904.1">
    <property type="nucleotide sequence ID" value="NZ_JBHTCQ010000002.1"/>
</dbReference>
<dbReference type="InterPro" id="IPR025966">
    <property type="entry name" value="OppC_N"/>
</dbReference>
<dbReference type="Proteomes" id="UP001596455">
    <property type="component" value="Unassembled WGS sequence"/>
</dbReference>
<sequence>MTQPFAPGGAARLADPPDVELSDETEVALASQWKLVWWGFKRHRLALVCGFLTLLIYLVALLAPFLAPYSRSYHDSEYPYAPPQRLELVDESGWNPHVHGYTFEQDPETLALTFTLDEETEVPVGLFVRGEEYEILGLVTWDRHLIGPVNHDGPPMYLLGADASGRDLLSRIIHGTTISMSIGLVGVLLSLGLGVVIGGISGYFGGKIDSAIQRLIEFVISIPTIPLWMALFAAVPASWSPIQRYFALTVVISLVGWVGMAREVRGKFFAVRGDDYVTAAIADGASQARVMFRHMLPSFTSHIIANLSLSIPTIILAETALSFIGLGLQSPTVSWGVLLQEAQNIRAVSTAPWILLPGVPVVITVLAMNFFGDGLRDAADPYKN</sequence>
<dbReference type="InterPro" id="IPR000515">
    <property type="entry name" value="MetI-like"/>
</dbReference>
<comment type="subcellular location">
    <subcellularLocation>
        <location evidence="5">Cell membrane</location>
        <topology evidence="5">Multi-pass membrane protein</topology>
    </subcellularLocation>
    <subcellularLocation>
        <location evidence="1">Membrane</location>
        <topology evidence="1">Multi-pass membrane protein</topology>
    </subcellularLocation>
</comment>
<dbReference type="PANTHER" id="PTHR43839:SF3">
    <property type="entry name" value="OLIGOPEPTIDE ABC TRANSPORTER, PERMEASE PROTEIN"/>
    <property type="match status" value="1"/>
</dbReference>
<reference evidence="8" key="1">
    <citation type="journal article" date="2019" name="Int. J. Syst. Evol. Microbiol.">
        <title>The Global Catalogue of Microorganisms (GCM) 10K type strain sequencing project: providing services to taxonomists for standard genome sequencing and annotation.</title>
        <authorList>
            <consortium name="The Broad Institute Genomics Platform"/>
            <consortium name="The Broad Institute Genome Sequencing Center for Infectious Disease"/>
            <person name="Wu L."/>
            <person name="Ma J."/>
        </authorList>
    </citation>
    <scope>NUCLEOTIDE SEQUENCE [LARGE SCALE GENOMIC DNA]</scope>
    <source>
        <strain evidence="8">JCM 1490</strain>
    </source>
</reference>
<name>A0ABW2Q9N6_9MICO</name>
<evidence type="ECO:0000256" key="3">
    <source>
        <dbReference type="ARBA" id="ARBA00022989"/>
    </source>
</evidence>
<evidence type="ECO:0000313" key="8">
    <source>
        <dbReference type="Proteomes" id="UP001596455"/>
    </source>
</evidence>
<feature type="transmembrane region" description="Helical" evidence="5">
    <location>
        <begin position="350"/>
        <end position="371"/>
    </location>
</feature>
<evidence type="ECO:0000256" key="5">
    <source>
        <dbReference type="RuleBase" id="RU363032"/>
    </source>
</evidence>
<organism evidence="7 8">
    <name type="scientific">Georgenia alba</name>
    <dbReference type="NCBI Taxonomy" id="2233858"/>
    <lineage>
        <taxon>Bacteria</taxon>
        <taxon>Bacillati</taxon>
        <taxon>Actinomycetota</taxon>
        <taxon>Actinomycetes</taxon>
        <taxon>Micrococcales</taxon>
        <taxon>Bogoriellaceae</taxon>
        <taxon>Georgenia</taxon>
    </lineage>
</organism>
<dbReference type="Pfam" id="PF00528">
    <property type="entry name" value="BPD_transp_1"/>
    <property type="match status" value="1"/>
</dbReference>
<feature type="domain" description="ABC transmembrane type-1" evidence="6">
    <location>
        <begin position="176"/>
        <end position="372"/>
    </location>
</feature>
<evidence type="ECO:0000256" key="2">
    <source>
        <dbReference type="ARBA" id="ARBA00022692"/>
    </source>
</evidence>
<evidence type="ECO:0000256" key="1">
    <source>
        <dbReference type="ARBA" id="ARBA00004141"/>
    </source>
</evidence>
<keyword evidence="5" id="KW-0813">Transport</keyword>
<dbReference type="PANTHER" id="PTHR43839">
    <property type="entry name" value="OPPC IN A BINDING PROTEIN-DEPENDENT TRANSPORT SYSTEM"/>
    <property type="match status" value="1"/>
</dbReference>
<dbReference type="EMBL" id="JBHTCQ010000002">
    <property type="protein sequence ID" value="MFC7405452.1"/>
    <property type="molecule type" value="Genomic_DNA"/>
</dbReference>
<keyword evidence="4 5" id="KW-0472">Membrane</keyword>
<feature type="transmembrane region" description="Helical" evidence="5">
    <location>
        <begin position="303"/>
        <end position="330"/>
    </location>
</feature>
<evidence type="ECO:0000256" key="4">
    <source>
        <dbReference type="ARBA" id="ARBA00023136"/>
    </source>
</evidence>
<dbReference type="InterPro" id="IPR035906">
    <property type="entry name" value="MetI-like_sf"/>
</dbReference>
<keyword evidence="3 5" id="KW-1133">Transmembrane helix</keyword>
<keyword evidence="8" id="KW-1185">Reference proteome</keyword>
<accession>A0ABW2Q9N6</accession>
<gene>
    <name evidence="7" type="ORF">ACFQQL_10075</name>
</gene>
<evidence type="ECO:0000313" key="7">
    <source>
        <dbReference type="EMBL" id="MFC7405452.1"/>
    </source>
</evidence>